<dbReference type="OMA" id="WVSTWRR"/>
<feature type="compositionally biased region" description="Polar residues" evidence="1">
    <location>
        <begin position="119"/>
        <end position="130"/>
    </location>
</feature>
<proteinExistence type="predicted"/>
<reference evidence="2 3" key="1">
    <citation type="journal article" date="2018" name="BMC Genomics">
        <title>Genomic comparison of Trypanosoma conorhini and Trypanosoma rangeli to Trypanosoma cruzi strains of high and low virulence.</title>
        <authorList>
            <person name="Bradwell K.R."/>
            <person name="Koparde V.N."/>
            <person name="Matveyev A.V."/>
            <person name="Serrano M.G."/>
            <person name="Alves J.M."/>
            <person name="Parikh H."/>
            <person name="Huang B."/>
            <person name="Lee V."/>
            <person name="Espinosa-Alvarez O."/>
            <person name="Ortiz P.A."/>
            <person name="Costa-Martins A.G."/>
            <person name="Teixeira M.M."/>
            <person name="Buck G.A."/>
        </authorList>
    </citation>
    <scope>NUCLEOTIDE SEQUENCE [LARGE SCALE GENOMIC DNA]</scope>
    <source>
        <strain evidence="2 3">AM80</strain>
    </source>
</reference>
<dbReference type="AlphaFoldDB" id="A0A3R7M0P0"/>
<feature type="compositionally biased region" description="Acidic residues" evidence="1">
    <location>
        <begin position="217"/>
        <end position="230"/>
    </location>
</feature>
<feature type="compositionally biased region" description="Low complexity" evidence="1">
    <location>
        <begin position="89"/>
        <end position="107"/>
    </location>
</feature>
<protein>
    <submittedName>
        <fullName evidence="2">Putative kinesin</fullName>
    </submittedName>
</protein>
<gene>
    <name evidence="2" type="ORF">TraAM80_03736</name>
</gene>
<dbReference type="OrthoDB" id="250607at2759"/>
<sequence length="230" mass="25252">MPFSVVTEGEVDPVVSLPQRERNKAMIVANALLRRLCPQWARITIGCGTWMRHAAVARQATAGNNSEHRGRGKSSGKVGSSRKVRKEPSGAANVVVGSAAEAVEAAAPPTQQQRHKTAATHSPRSSLWSPTETEFEAFVANLMLYRRESLEPVLSALKKERALFEESVKQMETHVAELYAVRQEIRELLQEGAAVQRRALAEALRADVVSDESAKAEEEEEDVDVDEISL</sequence>
<dbReference type="GeneID" id="40327669"/>
<organism evidence="2 3">
    <name type="scientific">Trypanosoma rangeli</name>
    <dbReference type="NCBI Taxonomy" id="5698"/>
    <lineage>
        <taxon>Eukaryota</taxon>
        <taxon>Discoba</taxon>
        <taxon>Euglenozoa</taxon>
        <taxon>Kinetoplastea</taxon>
        <taxon>Metakinetoplastina</taxon>
        <taxon>Trypanosomatida</taxon>
        <taxon>Trypanosomatidae</taxon>
        <taxon>Trypanosoma</taxon>
        <taxon>Herpetosoma</taxon>
    </lineage>
</organism>
<keyword evidence="3" id="KW-1185">Reference proteome</keyword>
<accession>A0A3R7M0P0</accession>
<name>A0A3R7M0P0_TRYRA</name>
<dbReference type="RefSeq" id="XP_029239532.1">
    <property type="nucleotide sequence ID" value="XM_029380689.1"/>
</dbReference>
<feature type="compositionally biased region" description="Basic residues" evidence="1">
    <location>
        <begin position="70"/>
        <end position="85"/>
    </location>
</feature>
<evidence type="ECO:0000313" key="3">
    <source>
        <dbReference type="Proteomes" id="UP000283634"/>
    </source>
</evidence>
<comment type="caution">
    <text evidence="2">The sequence shown here is derived from an EMBL/GenBank/DDBJ whole genome shotgun (WGS) entry which is preliminary data.</text>
</comment>
<dbReference type="Proteomes" id="UP000283634">
    <property type="component" value="Unassembled WGS sequence"/>
</dbReference>
<dbReference type="EMBL" id="MKGL01000098">
    <property type="protein sequence ID" value="RNF06920.1"/>
    <property type="molecule type" value="Genomic_DNA"/>
</dbReference>
<feature type="region of interest" description="Disordered" evidence="1">
    <location>
        <begin position="61"/>
        <end position="130"/>
    </location>
</feature>
<evidence type="ECO:0000256" key="1">
    <source>
        <dbReference type="SAM" id="MobiDB-lite"/>
    </source>
</evidence>
<evidence type="ECO:0000313" key="2">
    <source>
        <dbReference type="EMBL" id="RNF06920.1"/>
    </source>
</evidence>
<feature type="region of interest" description="Disordered" evidence="1">
    <location>
        <begin position="209"/>
        <end position="230"/>
    </location>
</feature>